<name>A0A143PN97_LUTPR</name>
<organism evidence="1 2">
    <name type="scientific">Luteitalea pratensis</name>
    <dbReference type="NCBI Taxonomy" id="1855912"/>
    <lineage>
        <taxon>Bacteria</taxon>
        <taxon>Pseudomonadati</taxon>
        <taxon>Acidobacteriota</taxon>
        <taxon>Vicinamibacteria</taxon>
        <taxon>Vicinamibacterales</taxon>
        <taxon>Vicinamibacteraceae</taxon>
        <taxon>Luteitalea</taxon>
    </lineage>
</organism>
<accession>A0A143PN97</accession>
<evidence type="ECO:0000313" key="2">
    <source>
        <dbReference type="Proteomes" id="UP000076079"/>
    </source>
</evidence>
<dbReference type="OrthoDB" id="7793240at2"/>
<evidence type="ECO:0000313" key="1">
    <source>
        <dbReference type="EMBL" id="AMY09568.1"/>
    </source>
</evidence>
<reference evidence="1 2" key="1">
    <citation type="journal article" date="2016" name="Genome Announc.">
        <title>First Complete Genome Sequence of a Subdivision 6 Acidobacterium Strain.</title>
        <authorList>
            <person name="Huang S."/>
            <person name="Vieira S."/>
            <person name="Bunk B."/>
            <person name="Riedel T."/>
            <person name="Sproer C."/>
            <person name="Overmann J."/>
        </authorList>
    </citation>
    <scope>NUCLEOTIDE SEQUENCE [LARGE SCALE GENOMIC DNA]</scope>
    <source>
        <strain evidence="2">DSM 100886 HEG_-6_39</strain>
    </source>
</reference>
<reference evidence="2" key="2">
    <citation type="submission" date="2016-04" db="EMBL/GenBank/DDBJ databases">
        <title>First Complete Genome Sequence of a Subdivision 6 Acidobacterium.</title>
        <authorList>
            <person name="Huang S."/>
            <person name="Vieira S."/>
            <person name="Bunk B."/>
            <person name="Riedel T."/>
            <person name="Sproeer C."/>
            <person name="Overmann J."/>
        </authorList>
    </citation>
    <scope>NUCLEOTIDE SEQUENCE [LARGE SCALE GENOMIC DNA]</scope>
    <source>
        <strain evidence="2">DSM 100886 HEG_-6_39</strain>
    </source>
</reference>
<proteinExistence type="predicted"/>
<dbReference type="SUPFAM" id="SSF48317">
    <property type="entry name" value="Acid phosphatase/Vanadium-dependent haloperoxidase"/>
    <property type="match status" value="1"/>
</dbReference>
<dbReference type="Gene3D" id="1.20.144.10">
    <property type="entry name" value="Phosphatidic acid phosphatase type 2/haloperoxidase"/>
    <property type="match status" value="1"/>
</dbReference>
<dbReference type="EMBL" id="CP015136">
    <property type="protein sequence ID" value="AMY09568.1"/>
    <property type="molecule type" value="Genomic_DNA"/>
</dbReference>
<dbReference type="KEGG" id="abac:LuPra_02787"/>
<sequence length="91" mass="9649">MSIPPIDSGDTFTTGCYPSGHGCLVGAAETAIGALLPQDAAEASRQATEGAESRLYAGAHYRFDNDIGRALGRTVARAVLDADRQGRLRRW</sequence>
<dbReference type="RefSeq" id="WP_157899170.1">
    <property type="nucleotide sequence ID" value="NZ_CP015136.1"/>
</dbReference>
<keyword evidence="2" id="KW-1185">Reference proteome</keyword>
<dbReference type="AlphaFoldDB" id="A0A143PN97"/>
<protein>
    <submittedName>
        <fullName evidence="1">PAP2 superfamily protein</fullName>
    </submittedName>
</protein>
<dbReference type="Proteomes" id="UP000076079">
    <property type="component" value="Chromosome"/>
</dbReference>
<gene>
    <name evidence="1" type="ORF">LuPra_02787</name>
</gene>
<dbReference type="InterPro" id="IPR036938">
    <property type="entry name" value="PAP2/HPO_sf"/>
</dbReference>